<dbReference type="GO" id="GO:0016491">
    <property type="term" value="F:oxidoreductase activity"/>
    <property type="evidence" value="ECO:0007669"/>
    <property type="project" value="InterPro"/>
</dbReference>
<dbReference type="InterPro" id="IPR017927">
    <property type="entry name" value="FAD-bd_FR_type"/>
</dbReference>
<comment type="caution">
    <text evidence="3">The sequence shown here is derived from an EMBL/GenBank/DDBJ whole genome shotgun (WGS) entry which is preliminary data.</text>
</comment>
<dbReference type="InterPro" id="IPR007037">
    <property type="entry name" value="SIP_rossman_dom"/>
</dbReference>
<evidence type="ECO:0000313" key="3">
    <source>
        <dbReference type="EMBL" id="MQA37762.1"/>
    </source>
</evidence>
<evidence type="ECO:0000313" key="4">
    <source>
        <dbReference type="Proteomes" id="UP000440498"/>
    </source>
</evidence>
<dbReference type="PANTHER" id="PTHR30157:SF0">
    <property type="entry name" value="NADPH-DEPENDENT FERRIC-CHELATE REDUCTASE"/>
    <property type="match status" value="1"/>
</dbReference>
<dbReference type="Gene3D" id="2.40.30.10">
    <property type="entry name" value="Translation factors"/>
    <property type="match status" value="2"/>
</dbReference>
<dbReference type="InterPro" id="IPR039374">
    <property type="entry name" value="SIP_fam"/>
</dbReference>
<gene>
    <name evidence="3" type="ORF">GEV02_06340</name>
</gene>
<evidence type="ECO:0000259" key="2">
    <source>
        <dbReference type="PROSITE" id="PS51384"/>
    </source>
</evidence>
<dbReference type="Proteomes" id="UP000440498">
    <property type="component" value="Unassembled WGS sequence"/>
</dbReference>
<dbReference type="Pfam" id="PF04954">
    <property type="entry name" value="SIP"/>
    <property type="match status" value="1"/>
</dbReference>
<keyword evidence="4" id="KW-1185">Reference proteome</keyword>
<dbReference type="PROSITE" id="PS51384">
    <property type="entry name" value="FAD_FR"/>
    <property type="match status" value="1"/>
</dbReference>
<comment type="similarity">
    <text evidence="1">Belongs to the SIP oxidoreductase family.</text>
</comment>
<dbReference type="InterPro" id="IPR017938">
    <property type="entry name" value="Riboflavin_synthase-like_b-brl"/>
</dbReference>
<dbReference type="CDD" id="cd06193">
    <property type="entry name" value="siderophore_interacting"/>
    <property type="match status" value="1"/>
</dbReference>
<dbReference type="InterPro" id="IPR039261">
    <property type="entry name" value="FNR_nucleotide-bd"/>
</dbReference>
<feature type="domain" description="FAD-binding FR-type" evidence="2">
    <location>
        <begin position="17"/>
        <end position="120"/>
    </location>
</feature>
<evidence type="ECO:0000256" key="1">
    <source>
        <dbReference type="ARBA" id="ARBA00035644"/>
    </source>
</evidence>
<dbReference type="InterPro" id="IPR013113">
    <property type="entry name" value="SIP_FAD-bd"/>
</dbReference>
<organism evidence="3 4">
    <name type="scientific">Rugamonas aquatica</name>
    <dbReference type="NCBI Taxonomy" id="2743357"/>
    <lineage>
        <taxon>Bacteria</taxon>
        <taxon>Pseudomonadati</taxon>
        <taxon>Pseudomonadota</taxon>
        <taxon>Betaproteobacteria</taxon>
        <taxon>Burkholderiales</taxon>
        <taxon>Oxalobacteraceae</taxon>
        <taxon>Telluria group</taxon>
        <taxon>Rugamonas</taxon>
    </lineage>
</organism>
<dbReference type="EMBL" id="WHUG01000002">
    <property type="protein sequence ID" value="MQA37762.1"/>
    <property type="molecule type" value="Genomic_DNA"/>
</dbReference>
<name>A0A6A7MYD8_9BURK</name>
<dbReference type="SUPFAM" id="SSF63380">
    <property type="entry name" value="Riboflavin synthase domain-like"/>
    <property type="match status" value="1"/>
</dbReference>
<dbReference type="RefSeq" id="WP_152837212.1">
    <property type="nucleotide sequence ID" value="NZ_WHUG01000002.1"/>
</dbReference>
<accession>A0A6A7MYD8</accession>
<proteinExistence type="inferred from homology"/>
<dbReference type="Pfam" id="PF08021">
    <property type="entry name" value="FAD_binding_9"/>
    <property type="match status" value="1"/>
</dbReference>
<dbReference type="Gene3D" id="3.40.50.80">
    <property type="entry name" value="Nucleotide-binding domain of ferredoxin-NADP reductase (FNR) module"/>
    <property type="match status" value="1"/>
</dbReference>
<sequence length="245" mass="26590">MSIDAPISRVQRVRHELKIREVEVAEVRDIGTHFRRVTFRGPALHDFYSASFDDHVKFILGQGEDAVKRDYTPRSFDPVAGELCLEFALHGDGPAARWAAQAAPGQRVIVGGPRGSFIIPADYDWQLLVGDESALPAIARRLEELPAGVRVIVIAKVGDAADRRALASSAQVDLRWVGSDEEMIAAVRAFNLPGGDGYAWSAGEAATMAAVRHELVGVKGLGKHQIRAAAYWKRGGSGFHATLED</sequence>
<protein>
    <submittedName>
        <fullName evidence="3">Siderophore-interacting protein</fullName>
    </submittedName>
</protein>
<dbReference type="AlphaFoldDB" id="A0A6A7MYD8"/>
<dbReference type="PANTHER" id="PTHR30157">
    <property type="entry name" value="FERRIC REDUCTASE, NADPH-DEPENDENT"/>
    <property type="match status" value="1"/>
</dbReference>
<reference evidence="3 4" key="1">
    <citation type="submission" date="2019-10" db="EMBL/GenBank/DDBJ databases">
        <title>Two novel species isolated from a subtropical stream in China.</title>
        <authorList>
            <person name="Lu H."/>
        </authorList>
    </citation>
    <scope>NUCLEOTIDE SEQUENCE [LARGE SCALE GENOMIC DNA]</scope>
    <source>
        <strain evidence="3 4">FT29W</strain>
    </source>
</reference>